<evidence type="ECO:0008006" key="3">
    <source>
        <dbReference type="Google" id="ProtNLM"/>
    </source>
</evidence>
<comment type="caution">
    <text evidence="1">The sequence shown here is derived from an EMBL/GenBank/DDBJ whole genome shotgun (WGS) entry which is preliminary data.</text>
</comment>
<dbReference type="OrthoDB" id="354326at2"/>
<dbReference type="eggNOG" id="ENOG5033VMJ">
    <property type="taxonomic scope" value="Bacteria"/>
</dbReference>
<reference evidence="1 2" key="1">
    <citation type="submission" date="2013-04" db="EMBL/GenBank/DDBJ databases">
        <title>The Genome Sequence of Treponema maltophilum ATCC 51939.</title>
        <authorList>
            <consortium name="The Broad Institute Genomics Platform"/>
            <person name="Earl A."/>
            <person name="Ward D."/>
            <person name="Feldgarden M."/>
            <person name="Gevers D."/>
            <person name="Leonetti C."/>
            <person name="Blanton J.M."/>
            <person name="Dewhirst F.E."/>
            <person name="Izard J."/>
            <person name="Walker B."/>
            <person name="Young S."/>
            <person name="Zeng Q."/>
            <person name="Gargeya S."/>
            <person name="Fitzgerald M."/>
            <person name="Haas B."/>
            <person name="Abouelleil A."/>
            <person name="Allen A.W."/>
            <person name="Alvarado L."/>
            <person name="Arachchi H.M."/>
            <person name="Berlin A.M."/>
            <person name="Chapman S.B."/>
            <person name="Gainer-Dewar J."/>
            <person name="Goldberg J."/>
            <person name="Griggs A."/>
            <person name="Gujja S."/>
            <person name="Hansen M."/>
            <person name="Howarth C."/>
            <person name="Imamovic A."/>
            <person name="Ireland A."/>
            <person name="Larimer J."/>
            <person name="McCowan C."/>
            <person name="Murphy C."/>
            <person name="Pearson M."/>
            <person name="Poon T.W."/>
            <person name="Priest M."/>
            <person name="Roberts A."/>
            <person name="Saif S."/>
            <person name="Shea T."/>
            <person name="Sisk P."/>
            <person name="Sykes S."/>
            <person name="Wortman J."/>
            <person name="Nusbaum C."/>
            <person name="Birren B."/>
        </authorList>
    </citation>
    <scope>NUCLEOTIDE SEQUENCE [LARGE SCALE GENOMIC DNA]</scope>
    <source>
        <strain evidence="1 2">ATCC 51939</strain>
    </source>
</reference>
<evidence type="ECO:0000313" key="2">
    <source>
        <dbReference type="Proteomes" id="UP000014541"/>
    </source>
</evidence>
<dbReference type="HOGENOM" id="CLU_403286_0_0_12"/>
<proteinExistence type="predicted"/>
<dbReference type="STRING" id="1125699.HMPREF9194_02209"/>
<organism evidence="1 2">
    <name type="scientific">Treponema maltophilum ATCC 51939</name>
    <dbReference type="NCBI Taxonomy" id="1125699"/>
    <lineage>
        <taxon>Bacteria</taxon>
        <taxon>Pseudomonadati</taxon>
        <taxon>Spirochaetota</taxon>
        <taxon>Spirochaetia</taxon>
        <taxon>Spirochaetales</taxon>
        <taxon>Treponemataceae</taxon>
        <taxon>Treponema</taxon>
    </lineage>
</organism>
<dbReference type="EMBL" id="ATFF01000006">
    <property type="protein sequence ID" value="EPF31854.1"/>
    <property type="molecule type" value="Genomic_DNA"/>
</dbReference>
<dbReference type="Proteomes" id="UP000014541">
    <property type="component" value="Unassembled WGS sequence"/>
</dbReference>
<evidence type="ECO:0000313" key="1">
    <source>
        <dbReference type="EMBL" id="EPF31854.1"/>
    </source>
</evidence>
<dbReference type="AlphaFoldDB" id="S3L4X5"/>
<gene>
    <name evidence="1" type="ORF">HMPREF9194_02209</name>
</gene>
<dbReference type="RefSeq" id="WP_016526462.1">
    <property type="nucleotide sequence ID" value="NZ_KE332518.1"/>
</dbReference>
<accession>S3L4X5</accession>
<name>S3L4X5_TREMA</name>
<protein>
    <recommendedName>
        <fullName evidence="3">Helicase XPB/Ssl2 N-terminal domain-containing protein</fullName>
    </recommendedName>
</protein>
<keyword evidence="2" id="KW-1185">Reference proteome</keyword>
<sequence length="752" mass="84490">MKALLPYDIAPWRESLTAMDEPGFFGLMRLYLGEIKTPYNKQKLIEALTSFLHKEENRRVLIKLLSREELMIIAAVLYIPFCTKEKAAAFFSPTFSFAFLHNVFLNLEERLILFRRKDAENAKEYFDVNPLLLSDIQPLINTDLLFPQAHPVCQVSADPEAFCRAEGSDVPAVCKRHFLSARLLASWFAFTAENPDCCRSDRSFKKKTHEFVGLRFPEISADFLQKMHKALLNLSLFRKKEFGRETLFEPDFAKWKSFALLPPLNRASYIAAAFCLADCSSAPYDVPRDELQKTAVLVRDFLLLMPRDGLSRRNAQGLLFLLKERQGEFPQKENRFRRLLRESFTGTAADISETGETLKPETLADALILFGLLQGSAAEKKRTGKNRDEAFEVFTVNSELYAPSSLRGSDGTGSEQLDNSVSINAGFSITVLKDLPLSVFIDLASCSELESCTAVASFRITKTACLRAFAGGAKPEGIESLLKKTASHKLPQNLLFSLRDWYGLYSSGSLFKGYVLQVTDDKRVLVENNPYIAPHIRTTFSPGVYLLDFLNDDEAFEMIKKSGLEFIGRLKNPESGIEPLPFERLDTAARFSGGTDGLDVLFAKKSTNADSMKNDEFCEKHLRQMETELEKMNLPKEQKEELLLRIRRKTIVHSAQLRSDSVRLEKTEAFGMDFLGKIHVLESAIAFSDLVEIGSAGRVVTGFPVKIEKSAGDAVLVLQCDDVKNGTESQKISVAQARSVKRIRSSVLGRTK</sequence>
<dbReference type="PATRIC" id="fig|1125699.3.peg.2229"/>